<dbReference type="Gene3D" id="1.10.150.20">
    <property type="entry name" value="5' to 3' exonuclease, C-terminal subdomain"/>
    <property type="match status" value="1"/>
</dbReference>
<dbReference type="PANTHER" id="PTHR36121">
    <property type="entry name" value="PROTEIN SXY"/>
    <property type="match status" value="1"/>
</dbReference>
<name>A0A515EUH6_9BURK</name>
<protein>
    <submittedName>
        <fullName evidence="2">Competence protein TfoX</fullName>
    </submittedName>
</protein>
<dbReference type="InterPro" id="IPR047525">
    <property type="entry name" value="TfoX-like"/>
</dbReference>
<proteinExistence type="predicted"/>
<organism evidence="2 3">
    <name type="scientific">Rhodoferax aquaticus</name>
    <dbReference type="NCBI Taxonomy" id="2527691"/>
    <lineage>
        <taxon>Bacteria</taxon>
        <taxon>Pseudomonadati</taxon>
        <taxon>Pseudomonadota</taxon>
        <taxon>Betaproteobacteria</taxon>
        <taxon>Burkholderiales</taxon>
        <taxon>Comamonadaceae</taxon>
        <taxon>Rhodoferax</taxon>
    </lineage>
</organism>
<dbReference type="PANTHER" id="PTHR36121:SF1">
    <property type="entry name" value="PROTEIN SXY"/>
    <property type="match status" value="1"/>
</dbReference>
<dbReference type="RefSeq" id="WP_142813769.1">
    <property type="nucleotide sequence ID" value="NZ_CP036282.1"/>
</dbReference>
<evidence type="ECO:0000313" key="2">
    <source>
        <dbReference type="EMBL" id="QDL56330.1"/>
    </source>
</evidence>
<dbReference type="Pfam" id="PF04994">
    <property type="entry name" value="TfoX_C"/>
    <property type="match status" value="1"/>
</dbReference>
<dbReference type="Proteomes" id="UP000317365">
    <property type="component" value="Chromosome"/>
</dbReference>
<gene>
    <name evidence="2" type="ORF">EXZ61_20420</name>
</gene>
<accession>A0A515EUH6</accession>
<feature type="domain" description="TfoX C-terminal" evidence="1">
    <location>
        <begin position="12"/>
        <end position="88"/>
    </location>
</feature>
<dbReference type="AlphaFoldDB" id="A0A515EUH6"/>
<reference evidence="3" key="2">
    <citation type="journal article" date="2020" name="Int. J. Syst. Evol. Microbiol.">
        <title>Genomic insights into a novel species Rhodoferax aquaticus sp. nov., isolated from freshwater.</title>
        <authorList>
            <person name="Li T."/>
            <person name="Zhuo Y."/>
            <person name="Jin C.Z."/>
            <person name="Wu X."/>
            <person name="Ko S.R."/>
            <person name="Jin F.J."/>
            <person name="Ahn C.Y."/>
            <person name="Oh H.M."/>
            <person name="Lee H.G."/>
            <person name="Jin L."/>
        </authorList>
    </citation>
    <scope>NUCLEOTIDE SEQUENCE [LARGE SCALE GENOMIC DNA]</scope>
    <source>
        <strain evidence="3">Gr-4</strain>
    </source>
</reference>
<reference evidence="3" key="1">
    <citation type="submission" date="2019-02" db="EMBL/GenBank/DDBJ databases">
        <title>Complete genome sequence of Rhodoferax sp. Gr-4.</title>
        <authorList>
            <person name="Jin L."/>
        </authorList>
    </citation>
    <scope>NUCLEOTIDE SEQUENCE [LARGE SCALE GENOMIC DNA]</scope>
    <source>
        <strain evidence="3">Gr-4</strain>
    </source>
</reference>
<evidence type="ECO:0000259" key="1">
    <source>
        <dbReference type="Pfam" id="PF04994"/>
    </source>
</evidence>
<keyword evidence="3" id="KW-1185">Reference proteome</keyword>
<dbReference type="KEGG" id="rhg:EXZ61_20420"/>
<dbReference type="InterPro" id="IPR007077">
    <property type="entry name" value="TfoX_C"/>
</dbReference>
<sequence length="113" mass="11933">MPTVPHLAPDTATLAALANLGPKSAQMLAAAGITHVAQLQGLGAVAAYAQVKRHDARASVNLLWALEGALTGLHWQVVAREHRTSLLLALEAHMAQSPAQQAPRGKATPKRRR</sequence>
<dbReference type="EMBL" id="CP036282">
    <property type="protein sequence ID" value="QDL56330.1"/>
    <property type="molecule type" value="Genomic_DNA"/>
</dbReference>
<evidence type="ECO:0000313" key="3">
    <source>
        <dbReference type="Proteomes" id="UP000317365"/>
    </source>
</evidence>